<dbReference type="Gene3D" id="3.40.50.150">
    <property type="entry name" value="Vaccinia Virus protein VP39"/>
    <property type="match status" value="1"/>
</dbReference>
<gene>
    <name evidence="3" type="ORF">HMPREF0091_10851</name>
</gene>
<dbReference type="Proteomes" id="UP000005947">
    <property type="component" value="Unassembled WGS sequence"/>
</dbReference>
<sequence length="198" mass="22131">MRIVSGVWAGKELITLQGRNVTRPTTSRLRESIASMVKHEFDLDLARAYVLDAFAGSGALGFELMSQGAAYLASIEKDRNAFKILQTNAQNLGCQPNTFTALYGDCMNHTLIERIVHPINCVLLDPPYAYKPDEVCKVFDALSLAHMLDLHALVVYEHEKHTSLEKSIHTHFATLELVREKTHGITQVSLFRVSAHNL</sequence>
<dbReference type="PIRSF" id="PIRSF004553">
    <property type="entry name" value="CHP00095"/>
    <property type="match status" value="1"/>
</dbReference>
<dbReference type="InterPro" id="IPR004398">
    <property type="entry name" value="RNA_MeTrfase_RsmD"/>
</dbReference>
<keyword evidence="1 3" id="KW-0489">Methyltransferase</keyword>
<evidence type="ECO:0000256" key="2">
    <source>
        <dbReference type="ARBA" id="ARBA00022679"/>
    </source>
</evidence>
<dbReference type="InterPro" id="IPR029063">
    <property type="entry name" value="SAM-dependent_MTases_sf"/>
</dbReference>
<evidence type="ECO:0000313" key="4">
    <source>
        <dbReference type="Proteomes" id="UP000005947"/>
    </source>
</evidence>
<dbReference type="GeneID" id="93210450"/>
<comment type="caution">
    <text evidence="3">The sequence shown here is derived from an EMBL/GenBank/DDBJ whole genome shotgun (WGS) entry which is preliminary data.</text>
</comment>
<dbReference type="SUPFAM" id="SSF53335">
    <property type="entry name" value="S-adenosyl-L-methionine-dependent methyltransferases"/>
    <property type="match status" value="1"/>
</dbReference>
<dbReference type="eggNOG" id="COG0742">
    <property type="taxonomic scope" value="Bacteria"/>
</dbReference>
<protein>
    <submittedName>
        <fullName evidence="3">Putative RNA methyltransferase, RsmD family</fullName>
    </submittedName>
</protein>
<dbReference type="GO" id="GO:0031167">
    <property type="term" value="P:rRNA methylation"/>
    <property type="evidence" value="ECO:0007669"/>
    <property type="project" value="InterPro"/>
</dbReference>
<dbReference type="PANTHER" id="PTHR43542">
    <property type="entry name" value="METHYLTRANSFERASE"/>
    <property type="match status" value="1"/>
</dbReference>
<dbReference type="Pfam" id="PF03602">
    <property type="entry name" value="Cons_hypoth95"/>
    <property type="match status" value="1"/>
</dbReference>
<dbReference type="GO" id="GO:0008168">
    <property type="term" value="F:methyltransferase activity"/>
    <property type="evidence" value="ECO:0007669"/>
    <property type="project" value="UniProtKB-KW"/>
</dbReference>
<accession>F1T5K4</accession>
<dbReference type="RefSeq" id="WP_006303040.1">
    <property type="nucleotide sequence ID" value="NZ_ACGK02000001.1"/>
</dbReference>
<dbReference type="EMBL" id="ACGK02000001">
    <property type="protein sequence ID" value="EGF23904.1"/>
    <property type="molecule type" value="Genomic_DNA"/>
</dbReference>
<dbReference type="CDD" id="cd02440">
    <property type="entry name" value="AdoMet_MTases"/>
    <property type="match status" value="1"/>
</dbReference>
<dbReference type="OrthoDB" id="9803017at2"/>
<keyword evidence="2 3" id="KW-0808">Transferase</keyword>
<organism evidence="3 4">
    <name type="scientific">Fannyhessea vaginae DSM 15829</name>
    <dbReference type="NCBI Taxonomy" id="525256"/>
    <lineage>
        <taxon>Bacteria</taxon>
        <taxon>Bacillati</taxon>
        <taxon>Actinomycetota</taxon>
        <taxon>Coriobacteriia</taxon>
        <taxon>Coriobacteriales</taxon>
        <taxon>Atopobiaceae</taxon>
        <taxon>Fannyhessea</taxon>
    </lineage>
</organism>
<dbReference type="AlphaFoldDB" id="F1T5K4"/>
<evidence type="ECO:0000256" key="1">
    <source>
        <dbReference type="ARBA" id="ARBA00022603"/>
    </source>
</evidence>
<name>F1T5K4_9ACTN</name>
<evidence type="ECO:0000313" key="3">
    <source>
        <dbReference type="EMBL" id="EGF23904.1"/>
    </source>
</evidence>
<reference evidence="3 4" key="1">
    <citation type="submission" date="2011-02" db="EMBL/GenBank/DDBJ databases">
        <authorList>
            <person name="Muzny D."/>
            <person name="Qin X."/>
            <person name="Buhay C."/>
            <person name="Dugan-Rocha S."/>
            <person name="Ding Y."/>
            <person name="Chen G."/>
            <person name="Hawes A."/>
            <person name="Holder M."/>
            <person name="Jhangiani S."/>
            <person name="Johnson A."/>
            <person name="Khan Z."/>
            <person name="Li Z."/>
            <person name="Liu W."/>
            <person name="Liu X."/>
            <person name="Perez L."/>
            <person name="Shen H."/>
            <person name="Wang Q."/>
            <person name="Watt J."/>
            <person name="Xi L."/>
            <person name="Xin Y."/>
            <person name="Zhou J."/>
            <person name="Deng J."/>
            <person name="Jiang H."/>
            <person name="Liu Y."/>
            <person name="Qu J."/>
            <person name="Song X.-Z."/>
            <person name="Zhang L."/>
            <person name="Villasana D."/>
            <person name="Johnson A."/>
            <person name="Liu J."/>
            <person name="Liyanage D."/>
            <person name="Lorensuhewa L."/>
            <person name="Robinson T."/>
            <person name="Song A."/>
            <person name="Song B.-B."/>
            <person name="Dinh H."/>
            <person name="Thornton R."/>
            <person name="Coyle M."/>
            <person name="Francisco L."/>
            <person name="Jackson L."/>
            <person name="Javaid M."/>
            <person name="Korchina V."/>
            <person name="Kovar C."/>
            <person name="Mata R."/>
            <person name="Mathew T."/>
            <person name="Ngo R."/>
            <person name="Nguyen L."/>
            <person name="Nguyen N."/>
            <person name="Okwuonu G."/>
            <person name="Ongeri F."/>
            <person name="Pham C."/>
            <person name="Simmons D."/>
            <person name="Wilczek-Boney K."/>
            <person name="Hale W."/>
            <person name="Jakkamsetti A."/>
            <person name="Pham P."/>
            <person name="Ruth R."/>
            <person name="San Lucas F."/>
            <person name="Warren J."/>
            <person name="Zhang J."/>
            <person name="Zhao Z."/>
            <person name="Zhou C."/>
            <person name="Zhu D."/>
            <person name="Lee S."/>
            <person name="Bess C."/>
            <person name="Blankenburg K."/>
            <person name="Forbes L."/>
            <person name="Fu Q."/>
            <person name="Gubbala S."/>
            <person name="Hirani K."/>
            <person name="Jayaseelan J.C."/>
            <person name="Lara F."/>
            <person name="Munidasa M."/>
            <person name="Palculict T."/>
            <person name="Patil S."/>
            <person name="Pu L.-L."/>
            <person name="Saada N."/>
            <person name="Tang L."/>
            <person name="Weissenberger G."/>
            <person name="Zhu Y."/>
            <person name="Hemphill L."/>
            <person name="Shang Y."/>
            <person name="Youmans B."/>
            <person name="Ayvaz T."/>
            <person name="Ross M."/>
            <person name="Santibanez J."/>
            <person name="Aqrawi P."/>
            <person name="Gross S."/>
            <person name="Joshi V."/>
            <person name="Fowler G."/>
            <person name="Nazareth L."/>
            <person name="Reid J."/>
            <person name="Worley K."/>
            <person name="Petrosino J."/>
            <person name="Highlander S."/>
            <person name="Gibbs R."/>
        </authorList>
    </citation>
    <scope>NUCLEOTIDE SEQUENCE [LARGE SCALE GENOMIC DNA]</scope>
    <source>
        <strain evidence="3 4">DSM 15829</strain>
    </source>
</reference>
<proteinExistence type="predicted"/>
<keyword evidence="4" id="KW-1185">Reference proteome</keyword>
<dbReference type="PANTHER" id="PTHR43542:SF1">
    <property type="entry name" value="METHYLTRANSFERASE"/>
    <property type="match status" value="1"/>
</dbReference>